<evidence type="ECO:0000259" key="2">
    <source>
        <dbReference type="Pfam" id="PF10536"/>
    </source>
</evidence>
<evidence type="ECO:0000313" key="3">
    <source>
        <dbReference type="EMBL" id="SPC79427.1"/>
    </source>
</evidence>
<protein>
    <recommendedName>
        <fullName evidence="2">Aminotransferase-like plant mobile domain-containing protein</fullName>
    </recommendedName>
</protein>
<dbReference type="PANTHER" id="PTHR46033:SF8">
    <property type="entry name" value="PROTEIN MAINTENANCE OF MERISTEMS-LIKE"/>
    <property type="match status" value="1"/>
</dbReference>
<dbReference type="PANTHER" id="PTHR46033">
    <property type="entry name" value="PROTEIN MAIN-LIKE 2"/>
    <property type="match status" value="1"/>
</dbReference>
<feature type="domain" description="Aminotransferase-like plant mobile" evidence="2">
    <location>
        <begin position="114"/>
        <end position="251"/>
    </location>
</feature>
<organism evidence="3">
    <name type="scientific">Fagus sylvatica</name>
    <name type="common">Beechnut</name>
    <dbReference type="NCBI Taxonomy" id="28930"/>
    <lineage>
        <taxon>Eukaryota</taxon>
        <taxon>Viridiplantae</taxon>
        <taxon>Streptophyta</taxon>
        <taxon>Embryophyta</taxon>
        <taxon>Tracheophyta</taxon>
        <taxon>Spermatophyta</taxon>
        <taxon>Magnoliopsida</taxon>
        <taxon>eudicotyledons</taxon>
        <taxon>Gunneridae</taxon>
        <taxon>Pentapetalae</taxon>
        <taxon>rosids</taxon>
        <taxon>fabids</taxon>
        <taxon>Fagales</taxon>
        <taxon>Fagaceae</taxon>
        <taxon>Fagus</taxon>
    </lineage>
</organism>
<dbReference type="EMBL" id="OIVN01000387">
    <property type="protein sequence ID" value="SPC79427.1"/>
    <property type="molecule type" value="Genomic_DNA"/>
</dbReference>
<feature type="compositionally biased region" description="Basic residues" evidence="1">
    <location>
        <begin position="250"/>
        <end position="264"/>
    </location>
</feature>
<feature type="compositionally biased region" description="Low complexity" evidence="1">
    <location>
        <begin position="288"/>
        <end position="304"/>
    </location>
</feature>
<proteinExistence type="predicted"/>
<evidence type="ECO:0000256" key="1">
    <source>
        <dbReference type="SAM" id="MobiDB-lite"/>
    </source>
</evidence>
<dbReference type="GO" id="GO:0010073">
    <property type="term" value="P:meristem maintenance"/>
    <property type="evidence" value="ECO:0007669"/>
    <property type="project" value="InterPro"/>
</dbReference>
<sequence>MEPRRFVMDPGPSDPSVLTRQDKHISKKIWEEGVLLDVSLPPNKLDGSHLNMKWLQDTFGVLLDDANEVTMQQYARAYILELLGGSYFVDKSGEKVHLMFLPFLEDFDAAGRTLWTWSRFPHISSAIKSIQPIDNAVDDANASVDQPLPGGPYGTRWRNAKDVKDVSTHVLEQYRSEFARQRPDQVIWQPYIDDVLNSLPEYCWIGQEVWRLVTLLICFQIVEWYLPNHVLRQFDSDTDTHTTVPPIAPPRRRPRAQRPPRPRTQHLSCPSDPSTSMSVPPTQLGDATTFTETTPISSTRTTTPISFAHTTTPILFAHTTNLISSTHTTTPISSARTTTPISSTHTTFMFVPTPSLSTPHHEHTASFPTQTYNPPSLFLGVTPSLATHIGGPSLLTQSVGPSSVTQSGGPASATKLGGLALVTHQSSGPYSTTQLEDLVGDIYVGDHGRGRGKGRGRGTKWPQQDMSVVVKRNPTRNKRKPCCETK</sequence>
<dbReference type="AlphaFoldDB" id="A0A2N9EKM5"/>
<reference evidence="3" key="1">
    <citation type="submission" date="2018-02" db="EMBL/GenBank/DDBJ databases">
        <authorList>
            <person name="Cohen D.B."/>
            <person name="Kent A.D."/>
        </authorList>
    </citation>
    <scope>NUCLEOTIDE SEQUENCE</scope>
</reference>
<dbReference type="InterPro" id="IPR019557">
    <property type="entry name" value="AminoTfrase-like_pln_mobile"/>
</dbReference>
<dbReference type="Pfam" id="PF10536">
    <property type="entry name" value="PMD"/>
    <property type="match status" value="1"/>
</dbReference>
<dbReference type="InterPro" id="IPR044824">
    <property type="entry name" value="MAIN-like"/>
</dbReference>
<name>A0A2N9EKM5_FAGSY</name>
<feature type="region of interest" description="Disordered" evidence="1">
    <location>
        <begin position="446"/>
        <end position="465"/>
    </location>
</feature>
<gene>
    <name evidence="3" type="ORF">FSB_LOCUS7309</name>
</gene>
<feature type="compositionally biased region" description="Polar residues" evidence="1">
    <location>
        <begin position="265"/>
        <end position="281"/>
    </location>
</feature>
<feature type="region of interest" description="Disordered" evidence="1">
    <location>
        <begin position="236"/>
        <end position="304"/>
    </location>
</feature>
<accession>A0A2N9EKM5</accession>